<dbReference type="PANTHER" id="PTHR44147">
    <property type="entry name" value="DEHYDROGENASE/REDUCTASE SDR FAMILY MEMBER 1"/>
    <property type="match status" value="1"/>
</dbReference>
<evidence type="ECO:0000256" key="1">
    <source>
        <dbReference type="SAM" id="Phobius"/>
    </source>
</evidence>
<evidence type="ECO:0000313" key="2">
    <source>
        <dbReference type="EMBL" id="NDJ93381.1"/>
    </source>
</evidence>
<reference evidence="2" key="1">
    <citation type="submission" date="2018-11" db="EMBL/GenBank/DDBJ databases">
        <title>Henneguya salminicola genome and transcriptome.</title>
        <authorList>
            <person name="Yahalomi D."/>
            <person name="Atkinson S.D."/>
            <person name="Neuhof M."/>
            <person name="Chang E.S."/>
            <person name="Philippe H."/>
            <person name="Cartwright P."/>
            <person name="Bartholomew J.L."/>
            <person name="Huchon D."/>
        </authorList>
    </citation>
    <scope>NUCLEOTIDE SEQUENCE</scope>
    <source>
        <strain evidence="2">Hz1</strain>
        <tissue evidence="2">Whole</tissue>
    </source>
</reference>
<keyword evidence="1" id="KW-0812">Transmembrane</keyword>
<accession>A0A6G3MHD3</accession>
<dbReference type="InterPro" id="IPR002347">
    <property type="entry name" value="SDR_fam"/>
</dbReference>
<name>A0A6G3MHD3_HENSL</name>
<sequence length="273" mass="30942">MINDLKGKVVLVTGASRGLGKGIAKVLIEAGATVYITGRLHSEPNQFPSVIQTAEELNSLNLGKCVGLYCDHRIEEENEIVFNKIEENHENIDILVNNSFGWFHAKDDFFKNTFWGKDYARKWENTINIGFRLRESHSLKSCYAVSCNALKCSNIQKSLLIFNISSINSYISFFNPAFVFGKEGTDCLTFDMHERLQPFNVNVISLWPGLVRTEIMEKARETVDFIKNIWHASESIYLTGRAILALSTGLALYCFLKILMWQQNPGNLTLSQT</sequence>
<organism evidence="2">
    <name type="scientific">Henneguya salminicola</name>
    <name type="common">Myxosporean</name>
    <dbReference type="NCBI Taxonomy" id="69463"/>
    <lineage>
        <taxon>Eukaryota</taxon>
        <taxon>Metazoa</taxon>
        <taxon>Cnidaria</taxon>
        <taxon>Myxozoa</taxon>
        <taxon>Myxosporea</taxon>
        <taxon>Bivalvulida</taxon>
        <taxon>Platysporina</taxon>
        <taxon>Myxobolidae</taxon>
        <taxon>Henneguya</taxon>
    </lineage>
</organism>
<dbReference type="InterPro" id="IPR036291">
    <property type="entry name" value="NAD(P)-bd_dom_sf"/>
</dbReference>
<protein>
    <submittedName>
        <fullName evidence="2">Dehydrogenase/reductase SDR family member 1 (Trinotate prediction)</fullName>
    </submittedName>
</protein>
<proteinExistence type="predicted"/>
<feature type="transmembrane region" description="Helical" evidence="1">
    <location>
        <begin position="236"/>
        <end position="256"/>
    </location>
</feature>
<dbReference type="SUPFAM" id="SSF51735">
    <property type="entry name" value="NAD(P)-binding Rossmann-fold domains"/>
    <property type="match status" value="1"/>
</dbReference>
<keyword evidence="1" id="KW-0472">Membrane</keyword>
<keyword evidence="1" id="KW-1133">Transmembrane helix</keyword>
<dbReference type="PRINTS" id="PR00081">
    <property type="entry name" value="GDHRDH"/>
</dbReference>
<dbReference type="Pfam" id="PF00106">
    <property type="entry name" value="adh_short"/>
    <property type="match status" value="1"/>
</dbReference>
<dbReference type="Gene3D" id="3.40.50.720">
    <property type="entry name" value="NAD(P)-binding Rossmann-like Domain"/>
    <property type="match status" value="1"/>
</dbReference>
<dbReference type="AlphaFoldDB" id="A0A6G3MHD3"/>
<dbReference type="EMBL" id="GHBP01003434">
    <property type="protein sequence ID" value="NDJ93381.1"/>
    <property type="molecule type" value="Transcribed_RNA"/>
</dbReference>
<dbReference type="PANTHER" id="PTHR44147:SF2">
    <property type="entry name" value="DEHYDROGENASE_REDUCTASE SDR FAMILY MEMBER 1"/>
    <property type="match status" value="1"/>
</dbReference>